<reference evidence="2 3" key="1">
    <citation type="journal article" date="2018" name="Nat. Genet.">
        <title>Extensive intraspecific gene order and gene structural variations between Mo17 and other maize genomes.</title>
        <authorList>
            <person name="Sun S."/>
            <person name="Zhou Y."/>
            <person name="Chen J."/>
            <person name="Shi J."/>
            <person name="Zhao H."/>
            <person name="Zhao H."/>
            <person name="Song W."/>
            <person name="Zhang M."/>
            <person name="Cui Y."/>
            <person name="Dong X."/>
            <person name="Liu H."/>
            <person name="Ma X."/>
            <person name="Jiao Y."/>
            <person name="Wang B."/>
            <person name="Wei X."/>
            <person name="Stein J.C."/>
            <person name="Glaubitz J.C."/>
            <person name="Lu F."/>
            <person name="Yu G."/>
            <person name="Liang C."/>
            <person name="Fengler K."/>
            <person name="Li B."/>
            <person name="Rafalski A."/>
            <person name="Schnable P.S."/>
            <person name="Ware D.H."/>
            <person name="Buckler E.S."/>
            <person name="Lai J."/>
        </authorList>
    </citation>
    <scope>NUCLEOTIDE SEQUENCE [LARGE SCALE GENOMIC DNA]</scope>
    <source>
        <strain evidence="3">cv. Missouri 17</strain>
        <tissue evidence="2">Seedling</tissue>
    </source>
</reference>
<comment type="caution">
    <text evidence="2">The sequence shown here is derived from an EMBL/GenBank/DDBJ whole genome shotgun (WGS) entry which is preliminary data.</text>
</comment>
<organism evidence="2 3">
    <name type="scientific">Zea mays</name>
    <name type="common">Maize</name>
    <dbReference type="NCBI Taxonomy" id="4577"/>
    <lineage>
        <taxon>Eukaryota</taxon>
        <taxon>Viridiplantae</taxon>
        <taxon>Streptophyta</taxon>
        <taxon>Embryophyta</taxon>
        <taxon>Tracheophyta</taxon>
        <taxon>Spermatophyta</taxon>
        <taxon>Magnoliopsida</taxon>
        <taxon>Liliopsida</taxon>
        <taxon>Poales</taxon>
        <taxon>Poaceae</taxon>
        <taxon>PACMAD clade</taxon>
        <taxon>Panicoideae</taxon>
        <taxon>Andropogonodae</taxon>
        <taxon>Andropogoneae</taxon>
        <taxon>Tripsacinae</taxon>
        <taxon>Zea</taxon>
    </lineage>
</organism>
<feature type="compositionally biased region" description="Basic and acidic residues" evidence="1">
    <location>
        <begin position="44"/>
        <end position="57"/>
    </location>
</feature>
<proteinExistence type="predicted"/>
<dbReference type="Proteomes" id="UP000251960">
    <property type="component" value="Chromosome 8"/>
</dbReference>
<gene>
    <name evidence="2" type="ORF">Zm00014a_004033</name>
</gene>
<feature type="compositionally biased region" description="Polar residues" evidence="1">
    <location>
        <begin position="92"/>
        <end position="104"/>
    </location>
</feature>
<feature type="region of interest" description="Disordered" evidence="1">
    <location>
        <begin position="1"/>
        <end position="173"/>
    </location>
</feature>
<dbReference type="AlphaFoldDB" id="A0A3L6DJ10"/>
<sequence>MVLGQGEPASRGARAGNSRPDECKEQGAGRPSAIGDGACASLRLEGESRPQGREHRGARGKTPWGSSTRGAVLQEKIQGGGGWRESGKLTAQRKTSATGNQRAAQSELGGRGAMDLRSREGTGREEKGKDEAKGLRSGQANDARRKRREREARGCASMEMAARRVSRGTPRWSLSRGKLHAWKIRLQRTATRRGKIKAQLE</sequence>
<evidence type="ECO:0000313" key="2">
    <source>
        <dbReference type="EMBL" id="PWZ08606.1"/>
    </source>
</evidence>
<evidence type="ECO:0000256" key="1">
    <source>
        <dbReference type="SAM" id="MobiDB-lite"/>
    </source>
</evidence>
<protein>
    <submittedName>
        <fullName evidence="2">Uncharacterized protein</fullName>
    </submittedName>
</protein>
<accession>A0A3L6DJ10</accession>
<feature type="compositionally biased region" description="Basic and acidic residues" evidence="1">
    <location>
        <begin position="114"/>
        <end position="134"/>
    </location>
</feature>
<evidence type="ECO:0000313" key="3">
    <source>
        <dbReference type="Proteomes" id="UP000251960"/>
    </source>
</evidence>
<name>A0A3L6DJ10_MAIZE</name>
<dbReference type="EMBL" id="NCVQ01000009">
    <property type="protein sequence ID" value="PWZ08606.1"/>
    <property type="molecule type" value="Genomic_DNA"/>
</dbReference>
<dbReference type="ExpressionAtlas" id="A0A3L6DJ10">
    <property type="expression patterns" value="baseline and differential"/>
</dbReference>